<protein>
    <submittedName>
        <fullName evidence="1">Uncharacterized protein</fullName>
    </submittedName>
</protein>
<evidence type="ECO:0000313" key="2">
    <source>
        <dbReference type="Proteomes" id="UP000490535"/>
    </source>
</evidence>
<evidence type="ECO:0000313" key="1">
    <source>
        <dbReference type="EMBL" id="KAF1021181.1"/>
    </source>
</evidence>
<proteinExistence type="predicted"/>
<dbReference type="EMBL" id="WNDP01000109">
    <property type="protein sequence ID" value="KAF1021181.1"/>
    <property type="molecule type" value="Genomic_DNA"/>
</dbReference>
<name>A0A833UT04_ACIBZ</name>
<comment type="caution">
    <text evidence="1">The sequence shown here is derived from an EMBL/GenBank/DDBJ whole genome shotgun (WGS) entry which is preliminary data.</text>
</comment>
<accession>A0A833UT04</accession>
<sequence length="127" mass="14491">MKYLIHIFGLMLTLTVPNFSWASYVNHCLLSAKVLDVKAPTTAKVNNQRQDKLVKNQLFINIKVLKAEKHGRTDSGCQTLVNQTMKIKIEHPLSVTLRKGQIIEIESITKDAFPREGYDTTYLMKTN</sequence>
<dbReference type="AlphaFoldDB" id="A0A833UT04"/>
<gene>
    <name evidence="1" type="ORF">GAK29_03447</name>
</gene>
<reference evidence="2" key="1">
    <citation type="journal article" date="2020" name="MBio">
        <title>Horizontal gene transfer to a defensive symbiont with a reduced genome amongst a multipartite beetle microbiome.</title>
        <authorList>
            <person name="Waterworth S.C."/>
            <person name="Florez L.V."/>
            <person name="Rees E.R."/>
            <person name="Hertweck C."/>
            <person name="Kaltenpoth M."/>
            <person name="Kwan J.C."/>
        </authorList>
    </citation>
    <scope>NUCLEOTIDE SEQUENCE [LARGE SCALE GENOMIC DNA]</scope>
</reference>
<organism evidence="1 2">
    <name type="scientific">Acinetobacter bereziniae</name>
    <name type="common">Acinetobacter genomosp. 10</name>
    <dbReference type="NCBI Taxonomy" id="106648"/>
    <lineage>
        <taxon>Bacteria</taxon>
        <taxon>Pseudomonadati</taxon>
        <taxon>Pseudomonadota</taxon>
        <taxon>Gammaproteobacteria</taxon>
        <taxon>Moraxellales</taxon>
        <taxon>Moraxellaceae</taxon>
        <taxon>Acinetobacter</taxon>
    </lineage>
</organism>
<dbReference type="Proteomes" id="UP000490535">
    <property type="component" value="Unassembled WGS sequence"/>
</dbReference>